<dbReference type="PROSITE" id="PS00154">
    <property type="entry name" value="ATPASE_E1_E2"/>
    <property type="match status" value="1"/>
</dbReference>
<dbReference type="PANTHER" id="PTHR42861">
    <property type="entry name" value="CALCIUM-TRANSPORTING ATPASE"/>
    <property type="match status" value="1"/>
</dbReference>
<evidence type="ECO:0000256" key="1">
    <source>
        <dbReference type="ARBA" id="ARBA00004141"/>
    </source>
</evidence>
<dbReference type="InterPro" id="IPR059000">
    <property type="entry name" value="ATPase_P-type_domA"/>
</dbReference>
<sequence length="431" mass="47137">MTHSGLTRDQALERMEKYGPNRITDPERLSVLELTLNQFKSPLIFILFLAAGFSLLLDEYTDAFFILLVVLINAALGFYQEYKAENILSTLKQKVSKNIKVIRDGKRIQIGVEALVPGDVFVIEPGLKVPADAVVLEGDELHANEAILTGESEPVAKESAADPAHPDKASDESKLYMGTSVTEGIGLARVYATGDNTEFGKIAASLESKFDPPTPIKQELMRISRLILAGVVLISFIVFLLGILQGLAFEEIFLTSVALGVSTIPEGLIISLTVTLALGMNRIMKRKAIVRNLPAAETLGAVDVLGIDKTGTLTEGRMSVIDTEFKDHVLAHRAIAICNNDANFIDHALASYVSTANDDSYLAETLEERRQLFPFSSQQKYTGAYDGSTLYAVELRKKYSVSAVILMKPGTRGWMKRLAKATGLLQLLQSR</sequence>
<feature type="transmembrane region" description="Helical" evidence="7">
    <location>
        <begin position="253"/>
        <end position="278"/>
    </location>
</feature>
<dbReference type="InterPro" id="IPR023299">
    <property type="entry name" value="ATPase_P-typ_cyto_dom_N"/>
</dbReference>
<keyword evidence="4" id="KW-0067">ATP-binding</keyword>
<evidence type="ECO:0000313" key="9">
    <source>
        <dbReference type="EMBL" id="KXK26484.1"/>
    </source>
</evidence>
<dbReference type="SUPFAM" id="SSF81653">
    <property type="entry name" value="Calcium ATPase, transduction domain A"/>
    <property type="match status" value="1"/>
</dbReference>
<dbReference type="NCBIfam" id="TIGR01494">
    <property type="entry name" value="ATPase_P-type"/>
    <property type="match status" value="2"/>
</dbReference>
<dbReference type="Gene3D" id="3.40.50.1000">
    <property type="entry name" value="HAD superfamily/HAD-like"/>
    <property type="match status" value="1"/>
</dbReference>
<dbReference type="InterPro" id="IPR001757">
    <property type="entry name" value="P_typ_ATPase"/>
</dbReference>
<feature type="domain" description="Cation-transporting P-type ATPase N-terminal" evidence="8">
    <location>
        <begin position="2"/>
        <end position="59"/>
    </location>
</feature>
<dbReference type="AlphaFoldDB" id="A0A136LXU4"/>
<keyword evidence="2 7" id="KW-0812">Transmembrane</keyword>
<dbReference type="Gene3D" id="3.40.1110.10">
    <property type="entry name" value="Calcium-transporting ATPase, cytoplasmic domain N"/>
    <property type="match status" value="1"/>
</dbReference>
<evidence type="ECO:0000256" key="7">
    <source>
        <dbReference type="SAM" id="Phobius"/>
    </source>
</evidence>
<comment type="caution">
    <text evidence="9">The sequence shown here is derived from an EMBL/GenBank/DDBJ whole genome shotgun (WGS) entry which is preliminary data.</text>
</comment>
<protein>
    <submittedName>
        <fullName evidence="9">Putative cation-transporting ATPase F</fullName>
        <ecNumber evidence="9">3.6.3.-</ecNumber>
    </submittedName>
</protein>
<dbReference type="STRING" id="1617426.TR69_WS6001000488"/>
<dbReference type="InterPro" id="IPR018303">
    <property type="entry name" value="ATPase_P-typ_P_site"/>
</dbReference>
<evidence type="ECO:0000256" key="2">
    <source>
        <dbReference type="ARBA" id="ARBA00022692"/>
    </source>
</evidence>
<reference evidence="9 10" key="1">
    <citation type="submission" date="2015-02" db="EMBL/GenBank/DDBJ databases">
        <title>Improved understanding of the partial-nitritation anammox process through 23 genomes representing the majority of the microbial community.</title>
        <authorList>
            <person name="Speth D.R."/>
            <person name="In T Zandt M."/>
            <person name="Guerrero Cruz S."/>
            <person name="Jetten M.S."/>
            <person name="Dutilh B.E."/>
        </authorList>
    </citation>
    <scope>NUCLEOTIDE SEQUENCE [LARGE SCALE GENOMIC DNA]</scope>
    <source>
        <strain evidence="9">OLB20</strain>
    </source>
</reference>
<dbReference type="InterPro" id="IPR023298">
    <property type="entry name" value="ATPase_P-typ_TM_dom_sf"/>
</dbReference>
<evidence type="ECO:0000259" key="8">
    <source>
        <dbReference type="SMART" id="SM00831"/>
    </source>
</evidence>
<evidence type="ECO:0000256" key="6">
    <source>
        <dbReference type="ARBA" id="ARBA00023136"/>
    </source>
</evidence>
<feature type="transmembrane region" description="Helical" evidence="7">
    <location>
        <begin position="226"/>
        <end position="247"/>
    </location>
</feature>
<keyword evidence="3" id="KW-0547">Nucleotide-binding</keyword>
<accession>A0A136LXU4</accession>
<dbReference type="GO" id="GO:0016020">
    <property type="term" value="C:membrane"/>
    <property type="evidence" value="ECO:0007669"/>
    <property type="project" value="UniProtKB-SubCell"/>
</dbReference>
<organism evidence="9 10">
    <name type="scientific">candidate division WS6 bacterium OLB20</name>
    <dbReference type="NCBI Taxonomy" id="1617426"/>
    <lineage>
        <taxon>Bacteria</taxon>
        <taxon>Candidatus Dojkabacteria</taxon>
    </lineage>
</organism>
<evidence type="ECO:0000313" key="10">
    <source>
        <dbReference type="Proteomes" id="UP000070457"/>
    </source>
</evidence>
<dbReference type="Proteomes" id="UP000070457">
    <property type="component" value="Unassembled WGS sequence"/>
</dbReference>
<comment type="subcellular location">
    <subcellularLocation>
        <location evidence="1">Membrane</location>
        <topology evidence="1">Multi-pass membrane protein</topology>
    </subcellularLocation>
</comment>
<dbReference type="EC" id="3.6.3.-" evidence="9"/>
<dbReference type="PRINTS" id="PR00119">
    <property type="entry name" value="CATATPASE"/>
</dbReference>
<dbReference type="GO" id="GO:0016887">
    <property type="term" value="F:ATP hydrolysis activity"/>
    <property type="evidence" value="ECO:0007669"/>
    <property type="project" value="InterPro"/>
</dbReference>
<keyword evidence="9" id="KW-0378">Hydrolase</keyword>
<dbReference type="GO" id="GO:0005524">
    <property type="term" value="F:ATP binding"/>
    <property type="evidence" value="ECO:0007669"/>
    <property type="project" value="UniProtKB-KW"/>
</dbReference>
<dbReference type="InterPro" id="IPR023214">
    <property type="entry name" value="HAD_sf"/>
</dbReference>
<name>A0A136LXU4_9BACT</name>
<evidence type="ECO:0000256" key="3">
    <source>
        <dbReference type="ARBA" id="ARBA00022741"/>
    </source>
</evidence>
<dbReference type="PRINTS" id="PR00121">
    <property type="entry name" value="NAKATPASE"/>
</dbReference>
<feature type="transmembrane region" description="Helical" evidence="7">
    <location>
        <begin position="63"/>
        <end position="79"/>
    </location>
</feature>
<dbReference type="EMBL" id="JYNZ01000003">
    <property type="protein sequence ID" value="KXK26484.1"/>
    <property type="molecule type" value="Genomic_DNA"/>
</dbReference>
<dbReference type="Pfam" id="PF00690">
    <property type="entry name" value="Cation_ATPase_N"/>
    <property type="match status" value="1"/>
</dbReference>
<dbReference type="PATRIC" id="fig|1617426.3.peg.486"/>
<gene>
    <name evidence="9" type="primary">ctpF</name>
    <name evidence="9" type="ORF">TR69_WS6001000488</name>
</gene>
<dbReference type="InterPro" id="IPR004014">
    <property type="entry name" value="ATPase_P-typ_cation-transptr_N"/>
</dbReference>
<keyword evidence="6 7" id="KW-0472">Membrane</keyword>
<dbReference type="SUPFAM" id="SSF81660">
    <property type="entry name" value="Metal cation-transporting ATPase, ATP-binding domain N"/>
    <property type="match status" value="1"/>
</dbReference>
<dbReference type="Pfam" id="PF00122">
    <property type="entry name" value="E1-E2_ATPase"/>
    <property type="match status" value="1"/>
</dbReference>
<keyword evidence="5 7" id="KW-1133">Transmembrane helix</keyword>
<dbReference type="Gene3D" id="1.20.1110.10">
    <property type="entry name" value="Calcium-transporting ATPase, transmembrane domain"/>
    <property type="match status" value="1"/>
</dbReference>
<proteinExistence type="predicted"/>
<feature type="transmembrane region" description="Helical" evidence="7">
    <location>
        <begin position="39"/>
        <end position="57"/>
    </location>
</feature>
<evidence type="ECO:0000256" key="4">
    <source>
        <dbReference type="ARBA" id="ARBA00022840"/>
    </source>
</evidence>
<dbReference type="SUPFAM" id="SSF81665">
    <property type="entry name" value="Calcium ATPase, transmembrane domain M"/>
    <property type="match status" value="1"/>
</dbReference>
<dbReference type="InterPro" id="IPR008250">
    <property type="entry name" value="ATPase_P-typ_transduc_dom_A_sf"/>
</dbReference>
<evidence type="ECO:0000256" key="5">
    <source>
        <dbReference type="ARBA" id="ARBA00022989"/>
    </source>
</evidence>
<dbReference type="SMART" id="SM00831">
    <property type="entry name" value="Cation_ATPase_N"/>
    <property type="match status" value="1"/>
</dbReference>
<dbReference type="Gene3D" id="2.70.150.10">
    <property type="entry name" value="Calcium-transporting ATPase, cytoplasmic transduction domain A"/>
    <property type="match status" value="1"/>
</dbReference>